<feature type="domain" description="Integrase catalytic" evidence="1">
    <location>
        <begin position="705"/>
        <end position="899"/>
    </location>
</feature>
<dbReference type="InterPro" id="IPR040676">
    <property type="entry name" value="DUF5641"/>
</dbReference>
<dbReference type="SUPFAM" id="SSF53098">
    <property type="entry name" value="Ribonuclease H-like"/>
    <property type="match status" value="1"/>
</dbReference>
<dbReference type="Pfam" id="PF18701">
    <property type="entry name" value="DUF5641"/>
    <property type="match status" value="1"/>
</dbReference>
<dbReference type="PROSITE" id="PS50994">
    <property type="entry name" value="INTEGRASE"/>
    <property type="match status" value="1"/>
</dbReference>
<evidence type="ECO:0000259" key="1">
    <source>
        <dbReference type="PROSITE" id="PS50994"/>
    </source>
</evidence>
<dbReference type="Pfam" id="PF00078">
    <property type="entry name" value="RVT_1"/>
    <property type="match status" value="1"/>
</dbReference>
<keyword evidence="3" id="KW-1185">Reference proteome</keyword>
<reference evidence="2" key="1">
    <citation type="submission" date="2025-05" db="UniProtKB">
        <authorList>
            <consortium name="EnsemblMetazoa"/>
        </authorList>
    </citation>
    <scope>IDENTIFICATION</scope>
</reference>
<dbReference type="InterPro" id="IPR036397">
    <property type="entry name" value="RNaseH_sf"/>
</dbReference>
<dbReference type="PANTHER" id="PTHR47331">
    <property type="entry name" value="PHD-TYPE DOMAIN-CONTAINING PROTEIN"/>
    <property type="match status" value="1"/>
</dbReference>
<dbReference type="InterPro" id="IPR000477">
    <property type="entry name" value="RT_dom"/>
</dbReference>
<dbReference type="Gene3D" id="3.30.420.10">
    <property type="entry name" value="Ribonuclease H-like superfamily/Ribonuclease H"/>
    <property type="match status" value="1"/>
</dbReference>
<organism evidence="2 3">
    <name type="scientific">Diabrotica virgifera virgifera</name>
    <name type="common">western corn rootworm</name>
    <dbReference type="NCBI Taxonomy" id="50390"/>
    <lineage>
        <taxon>Eukaryota</taxon>
        <taxon>Metazoa</taxon>
        <taxon>Ecdysozoa</taxon>
        <taxon>Arthropoda</taxon>
        <taxon>Hexapoda</taxon>
        <taxon>Insecta</taxon>
        <taxon>Pterygota</taxon>
        <taxon>Neoptera</taxon>
        <taxon>Endopterygota</taxon>
        <taxon>Coleoptera</taxon>
        <taxon>Polyphaga</taxon>
        <taxon>Cucujiformia</taxon>
        <taxon>Chrysomeloidea</taxon>
        <taxon>Chrysomelidae</taxon>
        <taxon>Galerucinae</taxon>
        <taxon>Diabroticina</taxon>
        <taxon>Diabroticites</taxon>
        <taxon>Diabrotica</taxon>
    </lineage>
</organism>
<evidence type="ECO:0000313" key="3">
    <source>
        <dbReference type="Proteomes" id="UP001652700"/>
    </source>
</evidence>
<dbReference type="InterPro" id="IPR043502">
    <property type="entry name" value="DNA/RNA_pol_sf"/>
</dbReference>
<sequence length="1014" mass="116642">MLNDSGKPNYFLPHFPVFKSNSTTSTRIVFDPNNKSSTGISLSDVIDKGYVVQHELFDILAKFRQFKFALVGDIKAMFLQIAICPTETFLLNFLFRDNIQQPLRCYQFQRLPFGLPSSPFIAQRVIKHIADNNKHTHELATSVLQESIYMDDLISGADSLHELSCLFEQLTSLLETHGFLLHKWNCSSSEFLSQHNLNPVSEVSLNFTGSDKVLGIFWDSERDHFSFKTPIFKLANVVTKRTILSYIATLYDPLGWLSPVLVNAKLLIQEIWSQKLDWDQPIDSPIIMKNWQNLLSTFKTIEEVKVPRCLLLQKKVVDVQLIIFTDASEKIYSTCVYLKATYSDFSVSSRLIASKNKISPLKNKLTIPKLELCGIVLGVTLAHRLFHIFKKNLSISSSHLFADSTIALSWILSKKHIWNIFVQNRIQKVNSLLETFPCDFHFVRSHENIADPASRGINVFDNPQTTEDWLCGPSFIRDNPIDFSLHQIPHFQDDLPELRKLVVSNIATNHELNDTFENLFAKSSSFRKIQRIVAYLFRFISNIKKKINNSPRDTDILTPPEMEIADHAIIRYIQSIYFKKEILELKNAKLVTNKAIRKLNPFLQHNDGLIRVGGRLRHAPISYNQKHPILLPSKCRVVELILTQAHHKLLHSGAQTVLSYVKMKYWPIDGLRQIKRLIRKCVNCFRFMTPNSVQQMADMHPDRVLPTRPFQVVSVDYGGFFLIKSSHLRKAPLYKAYVAYFICMSTKCVHIELVTGLSAEAYILTLKRFIARRSTPSIIWSDNATNFHGAKNEMREFYDFFLNQNNSEQIKEFCTQNSITFKMGVPRNPHQFGLHEVGIKSVKYHLYRIIGNSHFTFEVFNTVLCQIEAILNSRPITRMSSDANDFAFLSPAHFLVQRSLTAPPEPSVSEIPENRLNLFQRISKIQQQFWKLWKKDYLCLLQQRNKWTDPTDPVKIGDLVLLKEDGTPPLLWPTARVIDVLPGKDGLVRTVKIHTTHGDFLRGITKIAVIPLED</sequence>
<dbReference type="PANTHER" id="PTHR47331:SF4">
    <property type="entry name" value="PEPTIDASE S1 DOMAIN-CONTAINING PROTEIN"/>
    <property type="match status" value="1"/>
</dbReference>
<dbReference type="GeneID" id="126880655"/>
<dbReference type="InterPro" id="IPR043128">
    <property type="entry name" value="Rev_trsase/Diguanyl_cyclase"/>
</dbReference>
<dbReference type="Proteomes" id="UP001652700">
    <property type="component" value="Unplaced"/>
</dbReference>
<dbReference type="InterPro" id="IPR012337">
    <property type="entry name" value="RNaseH-like_sf"/>
</dbReference>
<dbReference type="RefSeq" id="XP_050500657.1">
    <property type="nucleotide sequence ID" value="XM_050644700.1"/>
</dbReference>
<dbReference type="Pfam" id="PF05380">
    <property type="entry name" value="Peptidase_A17"/>
    <property type="match status" value="1"/>
</dbReference>
<dbReference type="Gene3D" id="3.10.10.10">
    <property type="entry name" value="HIV Type 1 Reverse Transcriptase, subunit A, domain 1"/>
    <property type="match status" value="1"/>
</dbReference>
<proteinExistence type="predicted"/>
<dbReference type="InterPro" id="IPR001584">
    <property type="entry name" value="Integrase_cat-core"/>
</dbReference>
<accession>A0ABM5JRU2</accession>
<dbReference type="SUPFAM" id="SSF56672">
    <property type="entry name" value="DNA/RNA polymerases"/>
    <property type="match status" value="1"/>
</dbReference>
<dbReference type="InterPro" id="IPR008042">
    <property type="entry name" value="Retrotrans_Pao"/>
</dbReference>
<evidence type="ECO:0000313" key="2">
    <source>
        <dbReference type="EnsemblMetazoa" id="XP_050500657.1"/>
    </source>
</evidence>
<dbReference type="Gene3D" id="3.30.70.270">
    <property type="match status" value="1"/>
</dbReference>
<name>A0ABM5JRU2_DIAVI</name>
<protein>
    <recommendedName>
        <fullName evidence="1">Integrase catalytic domain-containing protein</fullName>
    </recommendedName>
</protein>
<dbReference type="EnsemblMetazoa" id="XM_050644700.1">
    <property type="protein sequence ID" value="XP_050500657.1"/>
    <property type="gene ID" value="LOC126880655"/>
</dbReference>